<dbReference type="Gene3D" id="2.60.120.260">
    <property type="entry name" value="Galactose-binding domain-like"/>
    <property type="match status" value="1"/>
</dbReference>
<dbReference type="EMBL" id="JAKWFO010000008">
    <property type="protein sequence ID" value="KAI9633540.1"/>
    <property type="molecule type" value="Genomic_DNA"/>
</dbReference>
<comment type="caution">
    <text evidence="3">The sequence shown here is derived from an EMBL/GenBank/DDBJ whole genome shotgun (WGS) entry which is preliminary data.</text>
</comment>
<evidence type="ECO:0000256" key="2">
    <source>
        <dbReference type="SAM" id="Phobius"/>
    </source>
</evidence>
<keyword evidence="4" id="KW-1185">Reference proteome</keyword>
<evidence type="ECO:0008006" key="5">
    <source>
        <dbReference type="Google" id="ProtNLM"/>
    </source>
</evidence>
<proteinExistence type="predicted"/>
<dbReference type="Proteomes" id="UP001164286">
    <property type="component" value="Unassembled WGS sequence"/>
</dbReference>
<dbReference type="AlphaFoldDB" id="A0AA38LRT2"/>
<accession>A0AA38LRT2</accession>
<feature type="region of interest" description="Disordered" evidence="1">
    <location>
        <begin position="287"/>
        <end position="308"/>
    </location>
</feature>
<feature type="transmembrane region" description="Helical" evidence="2">
    <location>
        <begin position="315"/>
        <end position="338"/>
    </location>
</feature>
<dbReference type="RefSeq" id="XP_052943317.1">
    <property type="nucleotide sequence ID" value="XM_053089985.1"/>
</dbReference>
<keyword evidence="2" id="KW-1133">Transmembrane helix</keyword>
<name>A0AA38LRT2_9TREE</name>
<keyword evidence="2" id="KW-0812">Transmembrane</keyword>
<reference evidence="3" key="1">
    <citation type="journal article" date="2022" name="G3 (Bethesda)">
        <title>High quality genome of the basidiomycete yeast Dioszegia hungarica PDD-24b-2 isolated from cloud water.</title>
        <authorList>
            <person name="Jarrige D."/>
            <person name="Haridas S."/>
            <person name="Bleykasten-Grosshans C."/>
            <person name="Joly M."/>
            <person name="Nadalig T."/>
            <person name="Sancelme M."/>
            <person name="Vuilleumier S."/>
            <person name="Grigoriev I.V."/>
            <person name="Amato P."/>
            <person name="Bringel F."/>
        </authorList>
    </citation>
    <scope>NUCLEOTIDE SEQUENCE</scope>
    <source>
        <strain evidence="3">PDD-24b-2</strain>
    </source>
</reference>
<keyword evidence="2" id="KW-0472">Membrane</keyword>
<evidence type="ECO:0000313" key="4">
    <source>
        <dbReference type="Proteomes" id="UP001164286"/>
    </source>
</evidence>
<dbReference type="GeneID" id="77729190"/>
<evidence type="ECO:0000313" key="3">
    <source>
        <dbReference type="EMBL" id="KAI9633540.1"/>
    </source>
</evidence>
<organism evidence="3 4">
    <name type="scientific">Dioszegia hungarica</name>
    <dbReference type="NCBI Taxonomy" id="4972"/>
    <lineage>
        <taxon>Eukaryota</taxon>
        <taxon>Fungi</taxon>
        <taxon>Dikarya</taxon>
        <taxon>Basidiomycota</taxon>
        <taxon>Agaricomycotina</taxon>
        <taxon>Tremellomycetes</taxon>
        <taxon>Tremellales</taxon>
        <taxon>Bulleribasidiaceae</taxon>
        <taxon>Dioszegia</taxon>
    </lineage>
</organism>
<protein>
    <recommendedName>
        <fullName evidence="5">Transmembrane protein</fullName>
    </recommendedName>
</protein>
<feature type="region of interest" description="Disordered" evidence="1">
    <location>
        <begin position="406"/>
        <end position="466"/>
    </location>
</feature>
<sequence length="602" mass="64086">METVISARSPLFEYSPCRDCGGGITGWRGTNGTDGALVGSTGRLAIAFNFTGTGVSFDFAQRIPEDWLHKLTVNSSAPPTSADITSTSLTNLVPGAHRFTLELFPPAPDPFSPAPPSNASVTFTGATGYLGAILNAATKNVTIDDTAWRTGEVVLSPAWNMMEGGQGGSSNWINTTQIDAERGTAGENWNSSLSWTEQRGANTTIAFAGEAVWVYGAAGGEAGRYEVLVDGTEMGRYNASGGAKAYGQVLYHTSSLAKGNHTLTLRNLQDGGRLSFDRLVAMSGLAATPRPSTSAPIPSATSTPVSSTKKLSDGALAGIGIGAVLGAILLIGAIVFFLMRRERRRRQGPSNDEYSSSKYDEKNKTFLNFPRSTTPPFSRMDGSEPAAAGFLARAWPFHRNGPPYSKESFIPGMPSTPRAGDTSNLPQPPSGDRYTSFLKFSKSPKRGRESPRPNISSPTPFERPGFADAEYRNTMQTRATAEDTEGISPALLAAISGRVVSPLAQLRDGALPPTTAESESYFPKMTALGSVFAGPPKAPALKAEENTWKRPSVDTIGRIFGQYASPRDTVVPARGGLAAMDTIEGREKWDERVRKVGQPHAF</sequence>
<evidence type="ECO:0000256" key="1">
    <source>
        <dbReference type="SAM" id="MobiDB-lite"/>
    </source>
</evidence>
<gene>
    <name evidence="3" type="ORF">MKK02DRAFT_38196</name>
</gene>